<comment type="caution">
    <text evidence="1">The sequence shown here is derived from an EMBL/GenBank/DDBJ whole genome shotgun (WGS) entry which is preliminary data.</text>
</comment>
<accession>A0ABP8UNC0</accession>
<name>A0ABP8UNC0_9ACTN</name>
<keyword evidence="2" id="KW-1185">Reference proteome</keyword>
<dbReference type="EMBL" id="BAABHK010000015">
    <property type="protein sequence ID" value="GAA4635361.1"/>
    <property type="molecule type" value="Genomic_DNA"/>
</dbReference>
<proteinExistence type="predicted"/>
<reference evidence="2" key="1">
    <citation type="journal article" date="2019" name="Int. J. Syst. Evol. Microbiol.">
        <title>The Global Catalogue of Microorganisms (GCM) 10K type strain sequencing project: providing services to taxonomists for standard genome sequencing and annotation.</title>
        <authorList>
            <consortium name="The Broad Institute Genomics Platform"/>
            <consortium name="The Broad Institute Genome Sequencing Center for Infectious Disease"/>
            <person name="Wu L."/>
            <person name="Ma J."/>
        </authorList>
    </citation>
    <scope>NUCLEOTIDE SEQUENCE [LARGE SCALE GENOMIC DNA]</scope>
    <source>
        <strain evidence="2">JCM 17939</strain>
    </source>
</reference>
<dbReference type="RefSeq" id="WP_345438311.1">
    <property type="nucleotide sequence ID" value="NZ_BAABHK010000015.1"/>
</dbReference>
<sequence>MDGVEVALAELVGCPVTGIGRAAAMGVFTFGPVRDAMQDPDAGRTPTIRLHIQCSFRLVRAGKILLGSDDMNWPEDRAIDPAGAMESFRTMYDRGAKRLESALESTMFMVNDCTVGEAGMVTVQMSHGISLELFPAVSGRVESWRLVVEGGDHYVYCGG</sequence>
<gene>
    <name evidence="1" type="ORF">GCM10023196_080540</name>
</gene>
<evidence type="ECO:0000313" key="2">
    <source>
        <dbReference type="Proteomes" id="UP001501442"/>
    </source>
</evidence>
<evidence type="ECO:0000313" key="1">
    <source>
        <dbReference type="EMBL" id="GAA4635361.1"/>
    </source>
</evidence>
<dbReference type="Proteomes" id="UP001501442">
    <property type="component" value="Unassembled WGS sequence"/>
</dbReference>
<protein>
    <submittedName>
        <fullName evidence="1">Uncharacterized protein</fullName>
    </submittedName>
</protein>
<organism evidence="1 2">
    <name type="scientific">Actinoallomurus vinaceus</name>
    <dbReference type="NCBI Taxonomy" id="1080074"/>
    <lineage>
        <taxon>Bacteria</taxon>
        <taxon>Bacillati</taxon>
        <taxon>Actinomycetota</taxon>
        <taxon>Actinomycetes</taxon>
        <taxon>Streptosporangiales</taxon>
        <taxon>Thermomonosporaceae</taxon>
        <taxon>Actinoallomurus</taxon>
    </lineage>
</organism>